<dbReference type="AlphaFoldDB" id="A0A9D1G2A9"/>
<dbReference type="Pfam" id="PF00488">
    <property type="entry name" value="MutS_V"/>
    <property type="match status" value="1"/>
</dbReference>
<accession>A0A9D1G2A9</accession>
<protein>
    <recommendedName>
        <fullName evidence="5">DNA mismatch repair proteins mutS family domain-containing protein</fullName>
    </recommendedName>
</protein>
<evidence type="ECO:0000256" key="2">
    <source>
        <dbReference type="ARBA" id="ARBA00022840"/>
    </source>
</evidence>
<proteinExistence type="predicted"/>
<dbReference type="SUPFAM" id="SSF48334">
    <property type="entry name" value="DNA repair protein MutS, domain III"/>
    <property type="match status" value="1"/>
</dbReference>
<organism evidence="6 7">
    <name type="scientific">Candidatus Alectryocaccomicrobium excrementavium</name>
    <dbReference type="NCBI Taxonomy" id="2840668"/>
    <lineage>
        <taxon>Bacteria</taxon>
        <taxon>Bacillati</taxon>
        <taxon>Bacillota</taxon>
        <taxon>Clostridia</taxon>
        <taxon>Candidatus Alectryocaccomicrobium</taxon>
    </lineage>
</organism>
<keyword evidence="4" id="KW-1133">Transmembrane helix</keyword>
<dbReference type="InterPro" id="IPR036187">
    <property type="entry name" value="DNA_mismatch_repair_MutS_sf"/>
</dbReference>
<dbReference type="PANTHER" id="PTHR11361:SF152">
    <property type="entry name" value="DNA MISMATCH REPAIR PROTEIN"/>
    <property type="match status" value="1"/>
</dbReference>
<name>A0A9D1G2A9_9FIRM</name>
<keyword evidence="1" id="KW-0547">Nucleotide-binding</keyword>
<feature type="transmembrane region" description="Helical" evidence="4">
    <location>
        <begin position="234"/>
        <end position="255"/>
    </location>
</feature>
<gene>
    <name evidence="6" type="ORF">IAA84_09170</name>
</gene>
<evidence type="ECO:0000256" key="3">
    <source>
        <dbReference type="ARBA" id="ARBA00023125"/>
    </source>
</evidence>
<dbReference type="GO" id="GO:0005829">
    <property type="term" value="C:cytosol"/>
    <property type="evidence" value="ECO:0007669"/>
    <property type="project" value="TreeGrafter"/>
</dbReference>
<feature type="transmembrane region" description="Helical" evidence="4">
    <location>
        <begin position="140"/>
        <end position="159"/>
    </location>
</feature>
<dbReference type="Proteomes" id="UP000824140">
    <property type="component" value="Unassembled WGS sequence"/>
</dbReference>
<dbReference type="GO" id="GO:0140664">
    <property type="term" value="F:ATP-dependent DNA damage sensor activity"/>
    <property type="evidence" value="ECO:0007669"/>
    <property type="project" value="InterPro"/>
</dbReference>
<comment type="caution">
    <text evidence="6">The sequence shown here is derived from an EMBL/GenBank/DDBJ whole genome shotgun (WGS) entry which is preliminary data.</text>
</comment>
<dbReference type="GO" id="GO:0030983">
    <property type="term" value="F:mismatched DNA binding"/>
    <property type="evidence" value="ECO:0007669"/>
    <property type="project" value="InterPro"/>
</dbReference>
<dbReference type="InterPro" id="IPR045076">
    <property type="entry name" value="MutS"/>
</dbReference>
<sequence>MFSRKGAAFVWGERHANAFDETDMQLIRDYFAKTVEKEAPSATFAPPIDDITWSDLDMDALYKRLNGCFSAAGDNFLYAALRRPLADPEAIRARDAKIRAVSREGVRDALASILLPLGRDYRLHWDFLLGRAQTPSRLRLFAHIGQSLLFAVSALLFAAGLPAGLYFFLLCLSVNAVTAALSQKRMASHVPTILWAMQLVRAARRIDALDKSLLPPGLLAPLKRFKAGKVVYGLYNEGIIAMCFEFFFLSNLILYERFLFQLGRLSPALHALMMAVGEVDALRAMGSWRAEMETEGWCAPEFVQQDGIEIAALRHPLMEHCVPNSLRLQRPILLTGSNASGKSTFLKAVGLCAILAQSVATCPASAYRARPHAIFSSMSLRDDVLSGASYFMTEIRSVLRIVNYAGTLPCLALIDEVLRGTNTGERISAACAVLRRLAGMRVHCIAATHDGELPTLLGADYDNYHFAETFESGDMRFDYQLKPGPCESFNAIALIERLGGDEALVGEARALWQHYRKTGKWPDR</sequence>
<dbReference type="SUPFAM" id="SSF52540">
    <property type="entry name" value="P-loop containing nucleoside triphosphate hydrolases"/>
    <property type="match status" value="1"/>
</dbReference>
<dbReference type="EMBL" id="DVJN01000185">
    <property type="protein sequence ID" value="HIS93170.1"/>
    <property type="molecule type" value="Genomic_DNA"/>
</dbReference>
<keyword evidence="4" id="KW-0472">Membrane</keyword>
<evidence type="ECO:0000313" key="6">
    <source>
        <dbReference type="EMBL" id="HIS93170.1"/>
    </source>
</evidence>
<dbReference type="SMART" id="SM00534">
    <property type="entry name" value="MUTSac"/>
    <property type="match status" value="1"/>
</dbReference>
<feature type="domain" description="DNA mismatch repair proteins mutS family" evidence="5">
    <location>
        <begin position="329"/>
        <end position="513"/>
    </location>
</feature>
<keyword evidence="3" id="KW-0238">DNA-binding</keyword>
<dbReference type="GO" id="GO:0006298">
    <property type="term" value="P:mismatch repair"/>
    <property type="evidence" value="ECO:0007669"/>
    <property type="project" value="InterPro"/>
</dbReference>
<dbReference type="PANTHER" id="PTHR11361">
    <property type="entry name" value="DNA MISMATCH REPAIR PROTEIN MUTS FAMILY MEMBER"/>
    <property type="match status" value="1"/>
</dbReference>
<dbReference type="GO" id="GO:0005524">
    <property type="term" value="F:ATP binding"/>
    <property type="evidence" value="ECO:0007669"/>
    <property type="project" value="UniProtKB-KW"/>
</dbReference>
<evidence type="ECO:0000256" key="1">
    <source>
        <dbReference type="ARBA" id="ARBA00022741"/>
    </source>
</evidence>
<keyword evidence="4" id="KW-0812">Transmembrane</keyword>
<evidence type="ECO:0000313" key="7">
    <source>
        <dbReference type="Proteomes" id="UP000824140"/>
    </source>
</evidence>
<reference evidence="6" key="2">
    <citation type="journal article" date="2021" name="PeerJ">
        <title>Extensive microbial diversity within the chicken gut microbiome revealed by metagenomics and culture.</title>
        <authorList>
            <person name="Gilroy R."/>
            <person name="Ravi A."/>
            <person name="Getino M."/>
            <person name="Pursley I."/>
            <person name="Horton D.L."/>
            <person name="Alikhan N.F."/>
            <person name="Baker D."/>
            <person name="Gharbi K."/>
            <person name="Hall N."/>
            <person name="Watson M."/>
            <person name="Adriaenssens E.M."/>
            <person name="Foster-Nyarko E."/>
            <person name="Jarju S."/>
            <person name="Secka A."/>
            <person name="Antonio M."/>
            <person name="Oren A."/>
            <person name="Chaudhuri R.R."/>
            <person name="La Ragione R."/>
            <person name="Hildebrand F."/>
            <person name="Pallen M.J."/>
        </authorList>
    </citation>
    <scope>NUCLEOTIDE SEQUENCE</scope>
    <source>
        <strain evidence="6">13766</strain>
    </source>
</reference>
<dbReference type="InterPro" id="IPR027417">
    <property type="entry name" value="P-loop_NTPase"/>
</dbReference>
<evidence type="ECO:0000256" key="4">
    <source>
        <dbReference type="SAM" id="Phobius"/>
    </source>
</evidence>
<dbReference type="InterPro" id="IPR000432">
    <property type="entry name" value="DNA_mismatch_repair_MutS_C"/>
</dbReference>
<evidence type="ECO:0000259" key="5">
    <source>
        <dbReference type="SMART" id="SM00534"/>
    </source>
</evidence>
<keyword evidence="2" id="KW-0067">ATP-binding</keyword>
<dbReference type="Gene3D" id="3.40.50.300">
    <property type="entry name" value="P-loop containing nucleotide triphosphate hydrolases"/>
    <property type="match status" value="1"/>
</dbReference>
<reference evidence="6" key="1">
    <citation type="submission" date="2020-10" db="EMBL/GenBank/DDBJ databases">
        <authorList>
            <person name="Gilroy R."/>
        </authorList>
    </citation>
    <scope>NUCLEOTIDE SEQUENCE</scope>
    <source>
        <strain evidence="6">13766</strain>
    </source>
</reference>